<evidence type="ECO:0000313" key="2">
    <source>
        <dbReference type="EMBL" id="MBS3652437.1"/>
    </source>
</evidence>
<organism evidence="2 3">
    <name type="scientific">Pseudaminobacter soli</name>
    <name type="common">ex Zhang et al. 2022</name>
    <dbReference type="NCBI Taxonomy" id="2831468"/>
    <lineage>
        <taxon>Bacteria</taxon>
        <taxon>Pseudomonadati</taxon>
        <taxon>Pseudomonadota</taxon>
        <taxon>Alphaproteobacteria</taxon>
        <taxon>Hyphomicrobiales</taxon>
        <taxon>Phyllobacteriaceae</taxon>
        <taxon>Pseudaminobacter</taxon>
    </lineage>
</organism>
<sequence length="69" mass="7750">MRELTHEELVHVSGAGGCFSPPHKKFKDFCHEKEDDCHEKEDDGHKKGKRPGWGFGDKNHCHSGPPGLN</sequence>
<proteinExistence type="predicted"/>
<feature type="region of interest" description="Disordered" evidence="1">
    <location>
        <begin position="37"/>
        <end position="69"/>
    </location>
</feature>
<dbReference type="RefSeq" id="WP_188257990.1">
    <property type="nucleotide sequence ID" value="NZ_JABVCF010000026.1"/>
</dbReference>
<comment type="caution">
    <text evidence="2">The sequence shown here is derived from an EMBL/GenBank/DDBJ whole genome shotgun (WGS) entry which is preliminary data.</text>
</comment>
<accession>A0A942EC44</accession>
<dbReference type="EMBL" id="JAGWCR010000026">
    <property type="protein sequence ID" value="MBS3652437.1"/>
    <property type="molecule type" value="Genomic_DNA"/>
</dbReference>
<evidence type="ECO:0000256" key="1">
    <source>
        <dbReference type="SAM" id="MobiDB-lite"/>
    </source>
</evidence>
<evidence type="ECO:0000313" key="3">
    <source>
        <dbReference type="Proteomes" id="UP000680348"/>
    </source>
</evidence>
<dbReference type="Proteomes" id="UP000680348">
    <property type="component" value="Unassembled WGS sequence"/>
</dbReference>
<dbReference type="AlphaFoldDB" id="A0A942EC44"/>
<protein>
    <submittedName>
        <fullName evidence="2">Uncharacterized protein</fullName>
    </submittedName>
</protein>
<reference evidence="2" key="1">
    <citation type="submission" date="2021-04" db="EMBL/GenBank/DDBJ databases">
        <title>Pseudaminobacter soli sp. nov., isolated from paddy soil contaminated by heavy metals.</title>
        <authorList>
            <person name="Zhang K."/>
        </authorList>
    </citation>
    <scope>NUCLEOTIDE SEQUENCE</scope>
    <source>
        <strain evidence="2">19-2017</strain>
    </source>
</reference>
<name>A0A942EC44_9HYPH</name>
<keyword evidence="3" id="KW-1185">Reference proteome</keyword>
<gene>
    <name evidence="2" type="ORF">KEU06_28005</name>
</gene>